<feature type="compositionally biased region" description="Basic residues" evidence="1">
    <location>
        <begin position="441"/>
        <end position="452"/>
    </location>
</feature>
<gene>
    <name evidence="2" type="ORF">BN4615_P8070</name>
</gene>
<dbReference type="AlphaFoldDB" id="A0A1M4EIG4"/>
<dbReference type="EMBL" id="LT559118">
    <property type="protein sequence ID" value="SBO98554.1"/>
    <property type="molecule type" value="Genomic_DNA"/>
</dbReference>
<evidence type="ECO:0000313" key="2">
    <source>
        <dbReference type="EMBL" id="SBO98554.1"/>
    </source>
</evidence>
<protein>
    <submittedName>
        <fullName evidence="2">Uncharacterized protein</fullName>
    </submittedName>
</protein>
<evidence type="ECO:0000256" key="1">
    <source>
        <dbReference type="SAM" id="MobiDB-lite"/>
    </source>
</evidence>
<name>A0A1M4EIG4_9ACTN</name>
<reference evidence="2" key="1">
    <citation type="submission" date="2016-04" db="EMBL/GenBank/DDBJ databases">
        <authorList>
            <person name="Evans L.H."/>
            <person name="Alamgir A."/>
            <person name="Owens N."/>
            <person name="Weber N.D."/>
            <person name="Virtaneva K."/>
            <person name="Barbian K."/>
            <person name="Babar A."/>
            <person name="Rosenke K."/>
        </authorList>
    </citation>
    <scope>NUCLEOTIDE SEQUENCE</scope>
    <source>
        <strain evidence="2">Nono1</strain>
    </source>
</reference>
<feature type="compositionally biased region" description="Low complexity" evidence="1">
    <location>
        <begin position="410"/>
        <end position="440"/>
    </location>
</feature>
<accession>A0A1M4EIG4</accession>
<organism evidence="2">
    <name type="scientific">Nonomuraea gerenzanensis</name>
    <dbReference type="NCBI Taxonomy" id="93944"/>
    <lineage>
        <taxon>Bacteria</taxon>
        <taxon>Bacillati</taxon>
        <taxon>Actinomycetota</taxon>
        <taxon>Actinomycetes</taxon>
        <taxon>Streptosporangiales</taxon>
        <taxon>Streptosporangiaceae</taxon>
        <taxon>Nonomuraea</taxon>
    </lineage>
</organism>
<feature type="region of interest" description="Disordered" evidence="1">
    <location>
        <begin position="410"/>
        <end position="452"/>
    </location>
</feature>
<proteinExistence type="predicted"/>
<sequence>MPMTEPARALATRIERFEQAADPGLIWDPAALSEAEQAMRACAGDRSDAVTWRLIGILHLARYRLDQQLTHDAAVAGAFFAAVAVLDPGRLPEKLRGPNVPPGETADTWAGLVEEVLGHVDPATYRHVGLLIQALVRRAMAHPAPEVSERLTRLLLQESMRSADPSWAPGALGLVGAGLVRLHAMSGERGVIGDAVHVLLRAALGDAAHVGELATALCSAAPDDEELVRAYVAAAESLPRSRDRSQALLTLVDLTQARAAASYADGDLLAFIRAGQCALDFWHEQWAHPGVVAPYASGLIDWYVVTGDERSLEAATEMLEALRVAPDESARGLGTDPLVRLGLLGKRRWRRYLVTGDPADLDEAVAVLRQAARHAPADHPDRARHLTTLANALLRRAVATGGDPAEPAAAARAALAAHGPQDQGRVGAADAAGAGAQAAPGHRRGRHPGHRG</sequence>